<protein>
    <submittedName>
        <fullName evidence="2">Uncharacterized protein</fullName>
    </submittedName>
</protein>
<feature type="region of interest" description="Disordered" evidence="1">
    <location>
        <begin position="306"/>
        <end position="331"/>
    </location>
</feature>
<sequence>MGVQTLLRPNVYNQGNYFIMDTDQLVSNPFKTMRTEAQGDFQKKGNMQQKMTTVRNKVCENSFRSTKDNLDRKKDQVIQKIYHNKSNCQFEMKLLELDKRKHDIELRKRIEPQADYNYDDSQIISSSRRLCADIDTPYLEKRLKHPVRQRGIDNTALTPVVAKAREFLKQKRLNTEFDEILTERSKTAQTFHSRDNSKVRSTKSAPMVINRIRKQESTSATTLPTINKTSHRKQHSVKFGANKIDRGQRLERTAEVLNINVPYPRKVPTYDCSDSDDDFAEYEKVDLRAVLFGKDQDKNKLAISVRTKSAEFSDSSDEEEDSVKKGSNRNNSVHAQSHITLDLPNQKPIQPLTPEMLHRQFETVQKKVNTFIKDINKPRKTKHKKLWFESSSEDEEQDTDHNKMDNKTTDINFTVPKKPTEHKEAWEYIHGNHKDGQLEGTYNTQDLVLQRLTGMNVKKPKSVPLNSALRALRKTPTFKMRQVIERLKSNRTRYEEHEINELRRVQDGEGLEFGEYIDLSNTNIDNTETVDVIAKVEDEKENVPEHKI</sequence>
<accession>V3ZH69</accession>
<reference evidence="2 3" key="1">
    <citation type="journal article" date="2013" name="Nature">
        <title>Insights into bilaterian evolution from three spiralian genomes.</title>
        <authorList>
            <person name="Simakov O."/>
            <person name="Marletaz F."/>
            <person name="Cho S.J."/>
            <person name="Edsinger-Gonzales E."/>
            <person name="Havlak P."/>
            <person name="Hellsten U."/>
            <person name="Kuo D.H."/>
            <person name="Larsson T."/>
            <person name="Lv J."/>
            <person name="Arendt D."/>
            <person name="Savage R."/>
            <person name="Osoegawa K."/>
            <person name="de Jong P."/>
            <person name="Grimwood J."/>
            <person name="Chapman J.A."/>
            <person name="Shapiro H."/>
            <person name="Aerts A."/>
            <person name="Otillar R.P."/>
            <person name="Terry A.Y."/>
            <person name="Boore J.L."/>
            <person name="Grigoriev I.V."/>
            <person name="Lindberg D.R."/>
            <person name="Seaver E.C."/>
            <person name="Weisblat D.A."/>
            <person name="Putnam N.H."/>
            <person name="Rokhsar D.S."/>
        </authorList>
    </citation>
    <scope>NUCLEOTIDE SEQUENCE [LARGE SCALE GENOMIC DNA]</scope>
</reference>
<dbReference type="OMA" id="EQQGNFF"/>
<dbReference type="OrthoDB" id="6130505at2759"/>
<evidence type="ECO:0000256" key="1">
    <source>
        <dbReference type="SAM" id="MobiDB-lite"/>
    </source>
</evidence>
<evidence type="ECO:0000313" key="2">
    <source>
        <dbReference type="EMBL" id="ESO90588.1"/>
    </source>
</evidence>
<evidence type="ECO:0000313" key="3">
    <source>
        <dbReference type="Proteomes" id="UP000030746"/>
    </source>
</evidence>
<feature type="region of interest" description="Disordered" evidence="1">
    <location>
        <begin position="388"/>
        <end position="414"/>
    </location>
</feature>
<dbReference type="GeneID" id="20243400"/>
<name>V3ZH69_LOTGI</name>
<proteinExistence type="predicted"/>
<dbReference type="CTD" id="20243400"/>
<dbReference type="KEGG" id="lgi:LOTGIDRAFT_175814"/>
<organism evidence="2 3">
    <name type="scientific">Lottia gigantea</name>
    <name type="common">Giant owl limpet</name>
    <dbReference type="NCBI Taxonomy" id="225164"/>
    <lineage>
        <taxon>Eukaryota</taxon>
        <taxon>Metazoa</taxon>
        <taxon>Spiralia</taxon>
        <taxon>Lophotrochozoa</taxon>
        <taxon>Mollusca</taxon>
        <taxon>Gastropoda</taxon>
        <taxon>Patellogastropoda</taxon>
        <taxon>Lottioidea</taxon>
        <taxon>Lottiidae</taxon>
        <taxon>Lottia</taxon>
    </lineage>
</organism>
<dbReference type="Proteomes" id="UP000030746">
    <property type="component" value="Unassembled WGS sequence"/>
</dbReference>
<keyword evidence="3" id="KW-1185">Reference proteome</keyword>
<feature type="compositionally biased region" description="Basic and acidic residues" evidence="1">
    <location>
        <begin position="399"/>
        <end position="408"/>
    </location>
</feature>
<gene>
    <name evidence="2" type="ORF">LOTGIDRAFT_175814</name>
</gene>
<dbReference type="HOGENOM" id="CLU_497237_0_0_1"/>
<dbReference type="AlphaFoldDB" id="V3ZH69"/>
<dbReference type="EMBL" id="KB202374">
    <property type="protein sequence ID" value="ESO90588.1"/>
    <property type="molecule type" value="Genomic_DNA"/>
</dbReference>
<dbReference type="RefSeq" id="XP_009058723.1">
    <property type="nucleotide sequence ID" value="XM_009060475.1"/>
</dbReference>